<feature type="domain" description="Cyclic nucleotide-binding" evidence="2">
    <location>
        <begin position="1"/>
        <end position="98"/>
    </location>
</feature>
<dbReference type="InterPro" id="IPR014710">
    <property type="entry name" value="RmlC-like_jellyroll"/>
</dbReference>
<dbReference type="GO" id="GO:0005829">
    <property type="term" value="C:cytosol"/>
    <property type="evidence" value="ECO:0007669"/>
    <property type="project" value="TreeGrafter"/>
</dbReference>
<dbReference type="Proteomes" id="UP000297693">
    <property type="component" value="Unassembled WGS sequence"/>
</dbReference>
<proteinExistence type="predicted"/>
<keyword evidence="1" id="KW-0175">Coiled coil</keyword>
<dbReference type="InterPro" id="IPR000595">
    <property type="entry name" value="cNMP-bd_dom"/>
</dbReference>
<accession>A0A4R9KB07</accession>
<organism evidence="3 4">
    <name type="scientific">Leptospira ognonensis</name>
    <dbReference type="NCBI Taxonomy" id="2484945"/>
    <lineage>
        <taxon>Bacteria</taxon>
        <taxon>Pseudomonadati</taxon>
        <taxon>Spirochaetota</taxon>
        <taxon>Spirochaetia</taxon>
        <taxon>Leptospirales</taxon>
        <taxon>Leptospiraceae</taxon>
        <taxon>Leptospira</taxon>
    </lineage>
</organism>
<dbReference type="Gene3D" id="2.60.120.10">
    <property type="entry name" value="Jelly Rolls"/>
    <property type="match status" value="1"/>
</dbReference>
<dbReference type="InterPro" id="IPR018490">
    <property type="entry name" value="cNMP-bd_dom_sf"/>
</dbReference>
<evidence type="ECO:0000256" key="1">
    <source>
        <dbReference type="SAM" id="Coils"/>
    </source>
</evidence>
<sequence>MNILEYMQNISTQVYMRGDIIFREGDAHDGSMFCIMQGMFAVTKKNPDGMQEVIRGLGPGEFFGELALITRRPRAMTISVVSAQARLGILREDQFEKLARINAQFLFHLLRSSVDKLRRAEARLTEIEKMINEMVKDHDVEQ</sequence>
<dbReference type="GO" id="GO:0005952">
    <property type="term" value="C:cAMP-dependent protein kinase complex"/>
    <property type="evidence" value="ECO:0007669"/>
    <property type="project" value="InterPro"/>
</dbReference>
<dbReference type="AlphaFoldDB" id="A0A4R9KB07"/>
<reference evidence="3" key="1">
    <citation type="journal article" date="2019" name="PLoS Negl. Trop. Dis.">
        <title>Revisiting the worldwide diversity of Leptospira species in the environment.</title>
        <authorList>
            <person name="Vincent A.T."/>
            <person name="Schiettekatte O."/>
            <person name="Bourhy P."/>
            <person name="Veyrier F.J."/>
            <person name="Picardeau M."/>
        </authorList>
    </citation>
    <scope>NUCLEOTIDE SEQUENCE [LARGE SCALE GENOMIC DNA]</scope>
    <source>
        <strain evidence="3">201702476</strain>
    </source>
</reference>
<dbReference type="PROSITE" id="PS50042">
    <property type="entry name" value="CNMP_BINDING_3"/>
    <property type="match status" value="1"/>
</dbReference>
<dbReference type="Pfam" id="PF00027">
    <property type="entry name" value="cNMP_binding"/>
    <property type="match status" value="1"/>
</dbReference>
<keyword evidence="4" id="KW-1185">Reference proteome</keyword>
<dbReference type="RefSeq" id="WP_135621393.1">
    <property type="nucleotide sequence ID" value="NZ_RQGD01000002.1"/>
</dbReference>
<dbReference type="InterPro" id="IPR050503">
    <property type="entry name" value="cAMP-dep_PK_reg_su-like"/>
</dbReference>
<dbReference type="SUPFAM" id="SSF51206">
    <property type="entry name" value="cAMP-binding domain-like"/>
    <property type="match status" value="1"/>
</dbReference>
<feature type="coiled-coil region" evidence="1">
    <location>
        <begin position="110"/>
        <end position="137"/>
    </location>
</feature>
<protein>
    <submittedName>
        <fullName evidence="3">Cyclic nucleotide-binding domain-containing protein</fullName>
    </submittedName>
</protein>
<evidence type="ECO:0000313" key="4">
    <source>
        <dbReference type="Proteomes" id="UP000297693"/>
    </source>
</evidence>
<dbReference type="PANTHER" id="PTHR11635">
    <property type="entry name" value="CAMP-DEPENDENT PROTEIN KINASE REGULATORY CHAIN"/>
    <property type="match status" value="1"/>
</dbReference>
<dbReference type="CDD" id="cd00038">
    <property type="entry name" value="CAP_ED"/>
    <property type="match status" value="1"/>
</dbReference>
<dbReference type="OrthoDB" id="341747at2"/>
<evidence type="ECO:0000259" key="2">
    <source>
        <dbReference type="PROSITE" id="PS50042"/>
    </source>
</evidence>
<name>A0A4R9KB07_9LEPT</name>
<gene>
    <name evidence="3" type="ORF">EHQ58_00585</name>
</gene>
<dbReference type="EMBL" id="RQGD01000002">
    <property type="protein sequence ID" value="TGL63897.1"/>
    <property type="molecule type" value="Genomic_DNA"/>
</dbReference>
<evidence type="ECO:0000313" key="3">
    <source>
        <dbReference type="EMBL" id="TGL63897.1"/>
    </source>
</evidence>
<dbReference type="SMART" id="SM00100">
    <property type="entry name" value="cNMP"/>
    <property type="match status" value="1"/>
</dbReference>
<comment type="caution">
    <text evidence="3">The sequence shown here is derived from an EMBL/GenBank/DDBJ whole genome shotgun (WGS) entry which is preliminary data.</text>
</comment>
<dbReference type="PANTHER" id="PTHR11635:SF152">
    <property type="entry name" value="CAMP-DEPENDENT PROTEIN KINASE TYPE I REGULATORY SUBUNIT-RELATED"/>
    <property type="match status" value="1"/>
</dbReference>